<evidence type="ECO:0000313" key="3">
    <source>
        <dbReference type="Proteomes" id="UP000192477"/>
    </source>
</evidence>
<evidence type="ECO:0000256" key="1">
    <source>
        <dbReference type="SAM" id="Coils"/>
    </source>
</evidence>
<dbReference type="AlphaFoldDB" id="A0A1V8YWA3"/>
<dbReference type="Proteomes" id="UP000192477">
    <property type="component" value="Unassembled WGS sequence"/>
</dbReference>
<accession>A0A1V8YWA3</accession>
<gene>
    <name evidence="2" type="ORF">BH747_07130</name>
</gene>
<sequence length="194" mass="22748">MDAIDKIITQINEAAQQERTLFVETKRHEIDQAFEEKKQKLESDYQKEKKRQFEEIEKEHRQLRNKQKMQMKQEILNTKQAVLQRLFTEATVKLENQAKEEQLSLIKKMLQTLSIKGKVRLIAGQKTVDYLTPTLIASWNQELPFEISLDEQTVKKQAGVIIDDHGVQYNFLFSHLIKEVQATMSAEIAKELFS</sequence>
<dbReference type="STRING" id="112904.BH747_07130"/>
<protein>
    <submittedName>
        <fullName evidence="2">ATPase V</fullName>
    </submittedName>
</protein>
<reference evidence="2 3" key="1">
    <citation type="journal article" date="2017" name="BMC Microbiol.">
        <title>Comparative genomics of Enterococcus spp. isolated from bovine feces.</title>
        <authorList>
            <person name="Beukers A.G."/>
            <person name="Zaheer R."/>
            <person name="Goji N."/>
            <person name="Amoako K.K."/>
            <person name="Chaves A.V."/>
            <person name="Ward M.P."/>
            <person name="McAllister T.A."/>
        </authorList>
    </citation>
    <scope>NUCLEOTIDE SEQUENCE [LARGE SCALE GENOMIC DNA]</scope>
    <source>
        <strain evidence="2 3">F1129D 143</strain>
    </source>
</reference>
<dbReference type="OrthoDB" id="2166166at2"/>
<feature type="coiled-coil region" evidence="1">
    <location>
        <begin position="31"/>
        <end position="73"/>
    </location>
</feature>
<comment type="caution">
    <text evidence="2">The sequence shown here is derived from an EMBL/GenBank/DDBJ whole genome shotgun (WGS) entry which is preliminary data.</text>
</comment>
<dbReference type="SUPFAM" id="SSF160527">
    <property type="entry name" value="V-type ATPase subunit E-like"/>
    <property type="match status" value="1"/>
</dbReference>
<keyword evidence="1" id="KW-0175">Coiled coil</keyword>
<organism evidence="2 3">
    <name type="scientific">Enterococcus villorum</name>
    <dbReference type="NCBI Taxonomy" id="112904"/>
    <lineage>
        <taxon>Bacteria</taxon>
        <taxon>Bacillati</taxon>
        <taxon>Bacillota</taxon>
        <taxon>Bacilli</taxon>
        <taxon>Lactobacillales</taxon>
        <taxon>Enterococcaceae</taxon>
        <taxon>Enterococcus</taxon>
    </lineage>
</organism>
<proteinExistence type="predicted"/>
<dbReference type="Gene3D" id="3.30.2320.30">
    <property type="entry name" value="ATP synthase, E subunit, C-terminal"/>
    <property type="match status" value="1"/>
</dbReference>
<name>A0A1V8YWA3_9ENTE</name>
<dbReference type="RefSeq" id="WP_081183640.1">
    <property type="nucleotide sequence ID" value="NZ_MJEA01000006.1"/>
</dbReference>
<dbReference type="InterPro" id="IPR038495">
    <property type="entry name" value="ATPase_E_C"/>
</dbReference>
<evidence type="ECO:0000313" key="2">
    <source>
        <dbReference type="EMBL" id="OQO70200.1"/>
    </source>
</evidence>
<dbReference type="EMBL" id="MJEA01000006">
    <property type="protein sequence ID" value="OQO70200.1"/>
    <property type="molecule type" value="Genomic_DNA"/>
</dbReference>